<reference evidence="1" key="1">
    <citation type="journal article" date="2014" name="Front. Microbiol.">
        <title>High frequency of phylogenetically diverse reductive dehalogenase-homologous genes in deep subseafloor sedimentary metagenomes.</title>
        <authorList>
            <person name="Kawai M."/>
            <person name="Futagami T."/>
            <person name="Toyoda A."/>
            <person name="Takaki Y."/>
            <person name="Nishi S."/>
            <person name="Hori S."/>
            <person name="Arai W."/>
            <person name="Tsubouchi T."/>
            <person name="Morono Y."/>
            <person name="Uchiyama I."/>
            <person name="Ito T."/>
            <person name="Fujiyama A."/>
            <person name="Inagaki F."/>
            <person name="Takami H."/>
        </authorList>
    </citation>
    <scope>NUCLEOTIDE SEQUENCE</scope>
    <source>
        <strain evidence="1">Expedition CK06-06</strain>
    </source>
</reference>
<comment type="caution">
    <text evidence="1">The sequence shown here is derived from an EMBL/GenBank/DDBJ whole genome shotgun (WGS) entry which is preliminary data.</text>
</comment>
<evidence type="ECO:0000313" key="1">
    <source>
        <dbReference type="EMBL" id="GAH59474.1"/>
    </source>
</evidence>
<dbReference type="AlphaFoldDB" id="X1I087"/>
<organism evidence="1">
    <name type="scientific">marine sediment metagenome</name>
    <dbReference type="NCBI Taxonomy" id="412755"/>
    <lineage>
        <taxon>unclassified sequences</taxon>
        <taxon>metagenomes</taxon>
        <taxon>ecological metagenomes</taxon>
    </lineage>
</organism>
<protein>
    <submittedName>
        <fullName evidence="1">Uncharacterized protein</fullName>
    </submittedName>
</protein>
<sequence length="36" mass="4292">HLINIDLCIGYLNTLFLGRKCTVIKNSYINFRFFLK</sequence>
<name>X1I087_9ZZZZ</name>
<accession>X1I087</accession>
<feature type="non-terminal residue" evidence="1">
    <location>
        <position position="1"/>
    </location>
</feature>
<dbReference type="EMBL" id="BARU01018699">
    <property type="protein sequence ID" value="GAH59474.1"/>
    <property type="molecule type" value="Genomic_DNA"/>
</dbReference>
<proteinExistence type="predicted"/>
<gene>
    <name evidence="1" type="ORF">S03H2_30880</name>
</gene>